<keyword evidence="2" id="KW-1185">Reference proteome</keyword>
<name>A0A0W0TBX9_9GAMM</name>
<evidence type="ECO:0008006" key="3">
    <source>
        <dbReference type="Google" id="ProtNLM"/>
    </source>
</evidence>
<gene>
    <name evidence="1" type="ORF">Ldro_0503</name>
</gene>
<sequence>MRKTLLWMLAVTSTCCFSQSSHKHVHEKVVKKKDDNQILQIIALISPDLISPKATNTSLKEIENMLVTSSLNKLVVDKVLKTLKCAGEYNVDHNNILTIIDYSLPSSEKRLWVFDLYAKKLLYHTYVSHGIKSGTLLSTSFSNKYNSKSSSIGVYKTEDTYYGRHGLSLKLDGLDPGFNDNASNRSVVMHGGWYVDESFIKKYGRAGRSWGCPALPENITSDIINTIKDRSLFVIYYPSDNWFVKSKFLNCDNVSPTRYASTQDTEIKSENEHREPVLFANINRKNLGNEPILVITADNYEQIFHAKAPLERMLRRQINNIEYIALSNAEFENLIINNKNALNTVNFVIPVVKMERGYYATEMHIVDLGKIKDVRLTSDTSSSTHQVAKSYTIDFEAKPSITLRSTNEFIRWLGL</sequence>
<dbReference type="InterPro" id="IPR032676">
    <property type="entry name" value="YkuD_2"/>
</dbReference>
<dbReference type="AlphaFoldDB" id="A0A0W0TBX9"/>
<accession>A0A0W0TBX9</accession>
<dbReference type="EMBL" id="LNXY01000003">
    <property type="protein sequence ID" value="KTC93132.1"/>
    <property type="molecule type" value="Genomic_DNA"/>
</dbReference>
<proteinExistence type="predicted"/>
<evidence type="ECO:0000313" key="2">
    <source>
        <dbReference type="Proteomes" id="UP000054736"/>
    </source>
</evidence>
<dbReference type="Pfam" id="PF13645">
    <property type="entry name" value="YkuD_2"/>
    <property type="match status" value="1"/>
</dbReference>
<reference evidence="1 2" key="1">
    <citation type="submission" date="2015-11" db="EMBL/GenBank/DDBJ databases">
        <title>Genomic analysis of 38 Legionella species identifies large and diverse effector repertoires.</title>
        <authorList>
            <person name="Burstein D."/>
            <person name="Amaro F."/>
            <person name="Zusman T."/>
            <person name="Lifshitz Z."/>
            <person name="Cohen O."/>
            <person name="Gilbert J.A."/>
            <person name="Pupko T."/>
            <person name="Shuman H.A."/>
            <person name="Segal G."/>
        </authorList>
    </citation>
    <scope>NUCLEOTIDE SEQUENCE [LARGE SCALE GENOMIC DNA]</scope>
    <source>
        <strain evidence="1 2">ATCC 700990</strain>
    </source>
</reference>
<dbReference type="Proteomes" id="UP000054736">
    <property type="component" value="Unassembled WGS sequence"/>
</dbReference>
<organism evidence="1 2">
    <name type="scientific">Legionella drozanskii LLAP-1</name>
    <dbReference type="NCBI Taxonomy" id="1212489"/>
    <lineage>
        <taxon>Bacteria</taxon>
        <taxon>Pseudomonadati</taxon>
        <taxon>Pseudomonadota</taxon>
        <taxon>Gammaproteobacteria</taxon>
        <taxon>Legionellales</taxon>
        <taxon>Legionellaceae</taxon>
        <taxon>Legionella</taxon>
    </lineage>
</organism>
<dbReference type="PANTHER" id="PTHR38477">
    <property type="entry name" value="HYPOTHETICAL EXPORTED PROTEIN"/>
    <property type="match status" value="1"/>
</dbReference>
<protein>
    <recommendedName>
        <fullName evidence="3">Murein L,D-transpeptidase catalytic domain family protein</fullName>
    </recommendedName>
</protein>
<comment type="caution">
    <text evidence="1">The sequence shown here is derived from an EMBL/GenBank/DDBJ whole genome shotgun (WGS) entry which is preliminary data.</text>
</comment>
<evidence type="ECO:0000313" key="1">
    <source>
        <dbReference type="EMBL" id="KTC93132.1"/>
    </source>
</evidence>
<dbReference type="OrthoDB" id="9815195at2"/>
<dbReference type="PATRIC" id="fig|1212489.4.peg.520"/>
<dbReference type="STRING" id="1212489.Ldro_0503"/>
<dbReference type="RefSeq" id="WP_058494853.1">
    <property type="nucleotide sequence ID" value="NZ_CAAAIU010000003.1"/>
</dbReference>
<dbReference type="PANTHER" id="PTHR38477:SF1">
    <property type="entry name" value="MUREIN L,D-TRANSPEPTIDASE CATALYTIC DOMAIN FAMILY PROTEIN"/>
    <property type="match status" value="1"/>
</dbReference>